<accession>A0AB39H3S9</accession>
<dbReference type="EMBL" id="CP158270">
    <property type="protein sequence ID" value="XDJ90193.1"/>
    <property type="molecule type" value="Genomic_DNA"/>
</dbReference>
<proteinExistence type="predicted"/>
<dbReference type="EMBL" id="CP158271">
    <property type="protein sequence ID" value="XDJ93425.1"/>
    <property type="molecule type" value="Genomic_DNA"/>
</dbReference>
<protein>
    <submittedName>
        <fullName evidence="4">Uncharacterized protein</fullName>
    </submittedName>
</protein>
<dbReference type="RefSeq" id="WP_368648978.1">
    <property type="nucleotide sequence ID" value="NZ_CP158269.1"/>
</dbReference>
<reference evidence="4" key="1">
    <citation type="submission" date="2024-05" db="EMBL/GenBank/DDBJ databases">
        <authorList>
            <person name="Luo Y.-C."/>
            <person name="Nicholds J."/>
            <person name="Mortimer T."/>
            <person name="Maboni G."/>
        </authorList>
    </citation>
    <scope>NUCLEOTIDE SEQUENCE</scope>
    <source>
        <strain evidence="4">124370</strain>
        <strain evidence="5">124566</strain>
        <strain evidence="3">124953</strain>
        <strain evidence="2">130308</strain>
        <strain evidence="1">130416</strain>
    </source>
</reference>
<dbReference type="EMBL" id="CP158273">
    <property type="protein sequence ID" value="XDJ97126.1"/>
    <property type="molecule type" value="Genomic_DNA"/>
</dbReference>
<evidence type="ECO:0000313" key="1">
    <source>
        <dbReference type="EMBL" id="XDJ88818.1"/>
    </source>
</evidence>
<dbReference type="EMBL" id="CP158272">
    <property type="protein sequence ID" value="XDJ99773.1"/>
    <property type="molecule type" value="Genomic_DNA"/>
</dbReference>
<evidence type="ECO:0000313" key="5">
    <source>
        <dbReference type="EMBL" id="XDJ99773.1"/>
    </source>
</evidence>
<evidence type="ECO:0000313" key="2">
    <source>
        <dbReference type="EMBL" id="XDJ90193.1"/>
    </source>
</evidence>
<organism evidence="4">
    <name type="scientific">Castellaniella ginsengisoli</name>
    <dbReference type="NCBI Taxonomy" id="546114"/>
    <lineage>
        <taxon>Bacteria</taxon>
        <taxon>Pseudomonadati</taxon>
        <taxon>Pseudomonadota</taxon>
        <taxon>Betaproteobacteria</taxon>
        <taxon>Burkholderiales</taxon>
        <taxon>Alcaligenaceae</taxon>
        <taxon>Castellaniella</taxon>
    </lineage>
</organism>
<evidence type="ECO:0000313" key="4">
    <source>
        <dbReference type="EMBL" id="XDJ97126.1"/>
    </source>
</evidence>
<evidence type="ECO:0000313" key="3">
    <source>
        <dbReference type="EMBL" id="XDJ93425.1"/>
    </source>
</evidence>
<gene>
    <name evidence="3" type="ORF">ABRY95_13825</name>
    <name evidence="1" type="ORF">ABRY98_04425</name>
    <name evidence="4" type="ORF">ABRZ05_05315</name>
    <name evidence="5" type="ORF">ABRZ11_04970</name>
    <name evidence="2" type="ORF">ABRZ12_11065</name>
</gene>
<name>A0AB39H3S9_9BURK</name>
<sequence>MRREVRVTLRVAWWFRWYWFGVVWMSDITGLAPDMRKVAAWLARATKVEVV</sequence>
<dbReference type="EMBL" id="CP158269">
    <property type="protein sequence ID" value="XDJ88818.1"/>
    <property type="molecule type" value="Genomic_DNA"/>
</dbReference>
<dbReference type="AlphaFoldDB" id="A0AB39H3S9"/>